<comment type="similarity">
    <text evidence="1">Belongs to the UPF0312 family.</text>
</comment>
<accession>A0AAU7MEU7</accession>
<dbReference type="EMBL" id="CP159342">
    <property type="protein sequence ID" value="XCH76789.1"/>
    <property type="molecule type" value="Genomic_DNA"/>
</dbReference>
<dbReference type="PANTHER" id="PTHR34406">
    <property type="entry name" value="PROTEIN YCEI"/>
    <property type="match status" value="1"/>
</dbReference>
<reference evidence="3" key="1">
    <citation type="submission" date="2024-01" db="EMBL/GenBank/DDBJ databases">
        <title>The genome sequence of Micromonospora mangrovi CCTCC AA 2012012.</title>
        <authorList>
            <person name="Gao J."/>
        </authorList>
    </citation>
    <scope>NUCLEOTIDE SEQUENCE</scope>
    <source>
        <strain evidence="3">CCTCC AA 2012012</strain>
    </source>
</reference>
<dbReference type="Gene3D" id="2.40.128.110">
    <property type="entry name" value="Lipid/polyisoprenoid-binding, YceI-like"/>
    <property type="match status" value="1"/>
</dbReference>
<organism evidence="3">
    <name type="scientific">Micromonospora sp. CCTCC AA 2012012</name>
    <dbReference type="NCBI Taxonomy" id="3111921"/>
    <lineage>
        <taxon>Bacteria</taxon>
        <taxon>Bacillati</taxon>
        <taxon>Actinomycetota</taxon>
        <taxon>Actinomycetes</taxon>
        <taxon>Micromonosporales</taxon>
        <taxon>Micromonosporaceae</taxon>
        <taxon>Micromonospora</taxon>
    </lineage>
</organism>
<dbReference type="SUPFAM" id="SSF101874">
    <property type="entry name" value="YceI-like"/>
    <property type="match status" value="1"/>
</dbReference>
<evidence type="ECO:0000256" key="1">
    <source>
        <dbReference type="ARBA" id="ARBA00008812"/>
    </source>
</evidence>
<dbReference type="InterPro" id="IPR007372">
    <property type="entry name" value="Lipid/polyisoprenoid-bd_YceI"/>
</dbReference>
<proteinExistence type="inferred from homology"/>
<evidence type="ECO:0000259" key="2">
    <source>
        <dbReference type="SMART" id="SM00867"/>
    </source>
</evidence>
<feature type="domain" description="Lipid/polyisoprenoid-binding YceI-like" evidence="2">
    <location>
        <begin position="16"/>
        <end position="169"/>
    </location>
</feature>
<protein>
    <submittedName>
        <fullName evidence="3">YceI family protein</fullName>
    </submittedName>
</protein>
<evidence type="ECO:0000313" key="4">
    <source>
        <dbReference type="EMBL" id="XCH76789.1"/>
    </source>
</evidence>
<gene>
    <name evidence="4" type="ORF">ABUL08_12065</name>
    <name evidence="3" type="ORF">VK199_12015</name>
</gene>
<dbReference type="SMART" id="SM00867">
    <property type="entry name" value="YceI"/>
    <property type="match status" value="1"/>
</dbReference>
<dbReference type="PANTHER" id="PTHR34406:SF1">
    <property type="entry name" value="PROTEIN YCEI"/>
    <property type="match status" value="1"/>
</dbReference>
<dbReference type="Pfam" id="PF04264">
    <property type="entry name" value="YceI"/>
    <property type="match status" value="1"/>
</dbReference>
<sequence>METSPERTTTIPQLGRYDVDPARSTVRFRTTHLFGLGKVDGTFAVRSGTVEVAEPLSASRVQAEVDAASFHTGSAQRDRTVRSATFLDTDRHPVLAFVSERIDETSVSGQLTVKGVTGPVTLTVRESAVTADGFRVVATTRVDRLEFGVTGSRGMTGRYLDLTVEAVCVRR</sequence>
<dbReference type="EMBL" id="CP157762">
    <property type="protein sequence ID" value="XBP96085.1"/>
    <property type="molecule type" value="Genomic_DNA"/>
</dbReference>
<name>A0AAU7MEU7_9ACTN</name>
<dbReference type="AlphaFoldDB" id="A0AAU7MEU7"/>
<dbReference type="InterPro" id="IPR036761">
    <property type="entry name" value="TTHA0802/YceI-like_sf"/>
</dbReference>
<reference evidence="4" key="2">
    <citation type="submission" date="2024-06" db="EMBL/GenBank/DDBJ databases">
        <title>Micromonospora mangrovi CCTCC AA 2012012 genome sequences.</title>
        <authorList>
            <person name="Gao J."/>
        </authorList>
    </citation>
    <scope>NUCLEOTIDE SEQUENCE</scope>
    <source>
        <strain evidence="4">CCTCC AA 2012012</strain>
    </source>
</reference>
<evidence type="ECO:0000313" key="3">
    <source>
        <dbReference type="EMBL" id="XBP96085.1"/>
    </source>
</evidence>
<dbReference type="RefSeq" id="WP_350937491.1">
    <property type="nucleotide sequence ID" value="NZ_CP157762.1"/>
</dbReference>